<accession>A0A9D4VV02</accession>
<keyword evidence="8" id="KW-0407">Ion channel</keyword>
<comment type="similarity">
    <text evidence="2">Belongs to the aromatic acid exporter (TC 2.A.85) family.</text>
</comment>
<keyword evidence="5" id="KW-1133">Transmembrane helix</keyword>
<name>A0A9D4VV02_PEA</name>
<keyword evidence="4" id="KW-0812">Transmembrane</keyword>
<dbReference type="AlphaFoldDB" id="A0A9D4VV02"/>
<dbReference type="InterPro" id="IPR020966">
    <property type="entry name" value="ALMT"/>
</dbReference>
<keyword evidence="6" id="KW-0406">Ion transport</keyword>
<evidence type="ECO:0000313" key="10">
    <source>
        <dbReference type="Proteomes" id="UP001058974"/>
    </source>
</evidence>
<evidence type="ECO:0000256" key="4">
    <source>
        <dbReference type="ARBA" id="ARBA00022692"/>
    </source>
</evidence>
<dbReference type="GO" id="GO:0016020">
    <property type="term" value="C:membrane"/>
    <property type="evidence" value="ECO:0007669"/>
    <property type="project" value="UniProtKB-SubCell"/>
</dbReference>
<keyword evidence="3" id="KW-0813">Transport</keyword>
<evidence type="ECO:0000256" key="5">
    <source>
        <dbReference type="ARBA" id="ARBA00022989"/>
    </source>
</evidence>
<comment type="subcellular location">
    <subcellularLocation>
        <location evidence="1">Membrane</location>
        <topology evidence="1">Multi-pass membrane protein</topology>
    </subcellularLocation>
</comment>
<organism evidence="9 10">
    <name type="scientific">Pisum sativum</name>
    <name type="common">Garden pea</name>
    <name type="synonym">Lathyrus oleraceus</name>
    <dbReference type="NCBI Taxonomy" id="3888"/>
    <lineage>
        <taxon>Eukaryota</taxon>
        <taxon>Viridiplantae</taxon>
        <taxon>Streptophyta</taxon>
        <taxon>Embryophyta</taxon>
        <taxon>Tracheophyta</taxon>
        <taxon>Spermatophyta</taxon>
        <taxon>Magnoliopsida</taxon>
        <taxon>eudicotyledons</taxon>
        <taxon>Gunneridae</taxon>
        <taxon>Pentapetalae</taxon>
        <taxon>rosids</taxon>
        <taxon>fabids</taxon>
        <taxon>Fabales</taxon>
        <taxon>Fabaceae</taxon>
        <taxon>Papilionoideae</taxon>
        <taxon>50 kb inversion clade</taxon>
        <taxon>NPAAA clade</taxon>
        <taxon>Hologalegina</taxon>
        <taxon>IRL clade</taxon>
        <taxon>Fabeae</taxon>
        <taxon>Lathyrus</taxon>
    </lineage>
</organism>
<gene>
    <name evidence="9" type="ORF">KIW84_075830</name>
</gene>
<keyword evidence="7" id="KW-0472">Membrane</keyword>
<evidence type="ECO:0000256" key="6">
    <source>
        <dbReference type="ARBA" id="ARBA00023065"/>
    </source>
</evidence>
<dbReference type="GO" id="GO:0015743">
    <property type="term" value="P:malate transport"/>
    <property type="evidence" value="ECO:0007669"/>
    <property type="project" value="InterPro"/>
</dbReference>
<evidence type="ECO:0000256" key="3">
    <source>
        <dbReference type="ARBA" id="ARBA00022448"/>
    </source>
</evidence>
<evidence type="ECO:0000256" key="8">
    <source>
        <dbReference type="ARBA" id="ARBA00023303"/>
    </source>
</evidence>
<dbReference type="EMBL" id="JAMSHJ010000007">
    <property type="protein sequence ID" value="KAI5390675.1"/>
    <property type="molecule type" value="Genomic_DNA"/>
</dbReference>
<proteinExistence type="inferred from homology"/>
<evidence type="ECO:0000256" key="2">
    <source>
        <dbReference type="ARBA" id="ARBA00007079"/>
    </source>
</evidence>
<protein>
    <submittedName>
        <fullName evidence="9">Uncharacterized protein</fullName>
    </submittedName>
</protein>
<evidence type="ECO:0000256" key="1">
    <source>
        <dbReference type="ARBA" id="ARBA00004141"/>
    </source>
</evidence>
<sequence>MQANWEPRYSRSCHRIPWQQYATVEASLRHFSYNVVALHGCLQYEIQMVAKLGHVMDKVEELGKMSQFREIRDDDDDEIVVTFERPKMNTAKNDMPSYGGAE</sequence>
<reference evidence="9 10" key="1">
    <citation type="journal article" date="2022" name="Nat. Genet.">
        <title>Improved pea reference genome and pan-genome highlight genomic features and evolutionary characteristics.</title>
        <authorList>
            <person name="Yang T."/>
            <person name="Liu R."/>
            <person name="Luo Y."/>
            <person name="Hu S."/>
            <person name="Wang D."/>
            <person name="Wang C."/>
            <person name="Pandey M.K."/>
            <person name="Ge S."/>
            <person name="Xu Q."/>
            <person name="Li N."/>
            <person name="Li G."/>
            <person name="Huang Y."/>
            <person name="Saxena R.K."/>
            <person name="Ji Y."/>
            <person name="Li M."/>
            <person name="Yan X."/>
            <person name="He Y."/>
            <person name="Liu Y."/>
            <person name="Wang X."/>
            <person name="Xiang C."/>
            <person name="Varshney R.K."/>
            <person name="Ding H."/>
            <person name="Gao S."/>
            <person name="Zong X."/>
        </authorList>
    </citation>
    <scope>NUCLEOTIDE SEQUENCE [LARGE SCALE GENOMIC DNA]</scope>
    <source>
        <strain evidence="9 10">cv. Zhongwan 6</strain>
    </source>
</reference>
<dbReference type="PANTHER" id="PTHR31086">
    <property type="entry name" value="ALUMINUM-ACTIVATED MALATE TRANSPORTER 10"/>
    <property type="match status" value="1"/>
</dbReference>
<evidence type="ECO:0000313" key="9">
    <source>
        <dbReference type="EMBL" id="KAI5390675.1"/>
    </source>
</evidence>
<keyword evidence="10" id="KW-1185">Reference proteome</keyword>
<dbReference type="GO" id="GO:0034220">
    <property type="term" value="P:monoatomic ion transmembrane transport"/>
    <property type="evidence" value="ECO:0007669"/>
    <property type="project" value="UniProtKB-KW"/>
</dbReference>
<comment type="caution">
    <text evidence="9">The sequence shown here is derived from an EMBL/GenBank/DDBJ whole genome shotgun (WGS) entry which is preliminary data.</text>
</comment>
<dbReference type="Proteomes" id="UP001058974">
    <property type="component" value="Chromosome 7"/>
</dbReference>
<dbReference type="Pfam" id="PF11744">
    <property type="entry name" value="ALMT"/>
    <property type="match status" value="1"/>
</dbReference>
<evidence type="ECO:0000256" key="7">
    <source>
        <dbReference type="ARBA" id="ARBA00023136"/>
    </source>
</evidence>
<dbReference type="Gramene" id="Psat07G0583000-T1">
    <property type="protein sequence ID" value="KAI5390675.1"/>
    <property type="gene ID" value="KIW84_075830"/>
</dbReference>